<accession>A0A9X2LB26</accession>
<gene>
    <name evidence="2" type="ORF">NOG11_13755</name>
</gene>
<name>A0A9X2LB26_9PROT</name>
<dbReference type="AlphaFoldDB" id="A0A9X2LB26"/>
<dbReference type="PANTHER" id="PTHR33505:SF4">
    <property type="entry name" value="PROTEIN PREY, MITOCHONDRIAL"/>
    <property type="match status" value="1"/>
</dbReference>
<organism evidence="2 3">
    <name type="scientific">Parvularcula maris</name>
    <dbReference type="NCBI Taxonomy" id="2965077"/>
    <lineage>
        <taxon>Bacteria</taxon>
        <taxon>Pseudomonadati</taxon>
        <taxon>Pseudomonadota</taxon>
        <taxon>Alphaproteobacteria</taxon>
        <taxon>Parvularculales</taxon>
        <taxon>Parvularculaceae</taxon>
        <taxon>Parvularcula</taxon>
    </lineage>
</organism>
<reference evidence="2" key="1">
    <citation type="submission" date="2022-07" db="EMBL/GenBank/DDBJ databases">
        <title>Parvularcula maris sp. nov., an algicidal bacterium isolated from seawater.</title>
        <authorList>
            <person name="Li F."/>
        </authorList>
    </citation>
    <scope>NUCLEOTIDE SEQUENCE</scope>
    <source>
        <strain evidence="2">BGMRC 0090</strain>
    </source>
</reference>
<evidence type="ECO:0000313" key="2">
    <source>
        <dbReference type="EMBL" id="MCQ8186443.1"/>
    </source>
</evidence>
<proteinExistence type="inferred from homology"/>
<keyword evidence="3" id="KW-1185">Reference proteome</keyword>
<dbReference type="RefSeq" id="WP_256620363.1">
    <property type="nucleotide sequence ID" value="NZ_JANIBC010000018.1"/>
</dbReference>
<comment type="similarity">
    <text evidence="1">Belongs to the UPF0434 family.</text>
</comment>
<dbReference type="Gene3D" id="2.20.25.10">
    <property type="match status" value="1"/>
</dbReference>
<evidence type="ECO:0000256" key="1">
    <source>
        <dbReference type="HAMAP-Rule" id="MF_01187"/>
    </source>
</evidence>
<protein>
    <recommendedName>
        <fullName evidence="1">UPF0434 protein NOG11_13755</fullName>
    </recommendedName>
</protein>
<dbReference type="SUPFAM" id="SSF158997">
    <property type="entry name" value="Trm112p-like"/>
    <property type="match status" value="1"/>
</dbReference>
<dbReference type="EMBL" id="JANIBC010000018">
    <property type="protein sequence ID" value="MCQ8186443.1"/>
    <property type="molecule type" value="Genomic_DNA"/>
</dbReference>
<dbReference type="PANTHER" id="PTHR33505">
    <property type="entry name" value="ZGC:162634"/>
    <property type="match status" value="1"/>
</dbReference>
<dbReference type="InterPro" id="IPR005651">
    <property type="entry name" value="Trm112-like"/>
</dbReference>
<dbReference type="HAMAP" id="MF_01187">
    <property type="entry name" value="UPF0434"/>
    <property type="match status" value="1"/>
</dbReference>
<dbReference type="GO" id="GO:0005829">
    <property type="term" value="C:cytosol"/>
    <property type="evidence" value="ECO:0007669"/>
    <property type="project" value="TreeGrafter"/>
</dbReference>
<dbReference type="Proteomes" id="UP001142610">
    <property type="component" value="Unassembled WGS sequence"/>
</dbReference>
<comment type="caution">
    <text evidence="2">The sequence shown here is derived from an EMBL/GenBank/DDBJ whole genome shotgun (WGS) entry which is preliminary data.</text>
</comment>
<dbReference type="Pfam" id="PF03966">
    <property type="entry name" value="Trm112p"/>
    <property type="match status" value="1"/>
</dbReference>
<dbReference type="FunFam" id="2.20.25.10:FF:000002">
    <property type="entry name" value="UPF0434 protein YcaR"/>
    <property type="match status" value="1"/>
</dbReference>
<sequence>MTNDAALSPRLLDLLVCPVSRGPLRYDKEAQELVSEQAGLAYPIRDGIPVMLEGEARKLDDYPAAG</sequence>
<evidence type="ECO:0000313" key="3">
    <source>
        <dbReference type="Proteomes" id="UP001142610"/>
    </source>
</evidence>